<dbReference type="PANTHER" id="PTHR22851">
    <property type="entry name" value="U3 SMALL NUCLEOLAR RNA U3 SNORNA ASSOCIATED PROTEIN"/>
    <property type="match status" value="1"/>
</dbReference>
<dbReference type="PANTHER" id="PTHR22851:SF0">
    <property type="entry name" value="DDB1- AND CUL4-ASSOCIATED FACTOR 13"/>
    <property type="match status" value="1"/>
</dbReference>
<dbReference type="SUPFAM" id="SSF50978">
    <property type="entry name" value="WD40 repeat-like"/>
    <property type="match status" value="1"/>
</dbReference>
<feature type="region of interest" description="Disordered" evidence="4">
    <location>
        <begin position="438"/>
        <end position="499"/>
    </location>
</feature>
<dbReference type="InterPro" id="IPR051733">
    <property type="entry name" value="WD_repeat_DCAF13/WDSOF1"/>
</dbReference>
<keyword evidence="1 3" id="KW-0853">WD repeat</keyword>
<comment type="caution">
    <text evidence="5">The sequence shown here is derived from an EMBL/GenBank/DDBJ whole genome shotgun (WGS) entry which is preliminary data.</text>
</comment>
<dbReference type="InterPro" id="IPR015943">
    <property type="entry name" value="WD40/YVTN_repeat-like_dom_sf"/>
</dbReference>
<dbReference type="InterPro" id="IPR036322">
    <property type="entry name" value="WD40_repeat_dom_sf"/>
</dbReference>
<dbReference type="PROSITE" id="PS50082">
    <property type="entry name" value="WD_REPEATS_2"/>
    <property type="match status" value="2"/>
</dbReference>
<feature type="compositionally biased region" description="Basic and acidic residues" evidence="4">
    <location>
        <begin position="17"/>
        <end position="27"/>
    </location>
</feature>
<evidence type="ECO:0000256" key="1">
    <source>
        <dbReference type="ARBA" id="ARBA00022574"/>
    </source>
</evidence>
<evidence type="ECO:0000256" key="3">
    <source>
        <dbReference type="PROSITE-ProRule" id="PRU00221"/>
    </source>
</evidence>
<dbReference type="SMART" id="SM00320">
    <property type="entry name" value="WD40"/>
    <property type="match status" value="8"/>
</dbReference>
<feature type="region of interest" description="Disordered" evidence="4">
    <location>
        <begin position="1"/>
        <end position="34"/>
    </location>
</feature>
<evidence type="ECO:0000313" key="6">
    <source>
        <dbReference type="Proteomes" id="UP001530377"/>
    </source>
</evidence>
<protein>
    <submittedName>
        <fullName evidence="5">Uncharacterized protein</fullName>
    </submittedName>
</protein>
<dbReference type="Pfam" id="PF00400">
    <property type="entry name" value="WD40"/>
    <property type="match status" value="4"/>
</dbReference>
<feature type="repeat" description="WD" evidence="3">
    <location>
        <begin position="63"/>
        <end position="105"/>
    </location>
</feature>
<proteinExistence type="predicted"/>
<evidence type="ECO:0000256" key="4">
    <source>
        <dbReference type="SAM" id="MobiDB-lite"/>
    </source>
</evidence>
<sequence length="598" mass="65143">MAVKALSRPKSTNVRSTNRDIRHEHVNLDPLSHPQGRAREYARAVTAAKLDWMFAMPFVGEMRGGHSDSITSLSISRTSLCPIVTGCVDGSMRIWDLQGRRCVGMLNGAHSCGGSGVVFGNGVDGRIYSCGEDGVVRSWNVFPLIITHDDNNDDGGYGRKPRARKIYRNSDDGRGGGTHGTSTRTDATVMDGPSPHGPMSVYRLPSSRGGHNGSGNNNNVAFHSIDHHWSKPRFVTSSLDASVRVWDPERSVPIINFDDLWGGDDTVTVVRYNPSERDLIAHCSGDRGVKALSRPKLTNVRSTNRDIRHEHVNLDPLSHPQGRAREYARAVTAAKLDWMFAMPFVGEMRGGHSNSITSLSISRTSLCPIVTGCVDGSMRIWDLQGRRCVGMLNGAHSCGGSGVVFGNGVDGRIYSCGEDGVVRSWNVFPLIITHDDNNDDGGYGRKPRARKIYRNSDDGRGGGTHGTSTRTDATVTDGPSPHGPMSVYRLPSSRGGHNGSGNNNNVAFHSIDHHWSEPRFVTSSLDASVRVWDPERSVPIINFDDLWGGDDTVTVVRYNPSERDLIAHCSGDRGVGLHDGRTSSPLRKTIMSMRANCL</sequence>
<dbReference type="EMBL" id="JALLPB020000842">
    <property type="protein sequence ID" value="KAL3806289.1"/>
    <property type="molecule type" value="Genomic_DNA"/>
</dbReference>
<dbReference type="InterPro" id="IPR020472">
    <property type="entry name" value="WD40_PAC1"/>
</dbReference>
<accession>A0ABD3R0F5</accession>
<reference evidence="5 6" key="1">
    <citation type="submission" date="2024-10" db="EMBL/GenBank/DDBJ databases">
        <title>Updated reference genomes for cyclostephanoid diatoms.</title>
        <authorList>
            <person name="Roberts W.R."/>
            <person name="Alverson A.J."/>
        </authorList>
    </citation>
    <scope>NUCLEOTIDE SEQUENCE [LARGE SCALE GENOMIC DNA]</scope>
    <source>
        <strain evidence="5 6">AJA228-03</strain>
    </source>
</reference>
<keyword evidence="2" id="KW-0677">Repeat</keyword>
<name>A0ABD3R0F5_9STRA</name>
<dbReference type="InterPro" id="IPR019775">
    <property type="entry name" value="WD40_repeat_CS"/>
</dbReference>
<evidence type="ECO:0000313" key="5">
    <source>
        <dbReference type="EMBL" id="KAL3806289.1"/>
    </source>
</evidence>
<evidence type="ECO:0000256" key="2">
    <source>
        <dbReference type="ARBA" id="ARBA00022737"/>
    </source>
</evidence>
<dbReference type="PROSITE" id="PS00678">
    <property type="entry name" value="WD_REPEATS_1"/>
    <property type="match status" value="2"/>
</dbReference>
<dbReference type="AlphaFoldDB" id="A0ABD3R0F5"/>
<feature type="non-terminal residue" evidence="5">
    <location>
        <position position="598"/>
    </location>
</feature>
<feature type="region of interest" description="Disordered" evidence="4">
    <location>
        <begin position="152"/>
        <end position="213"/>
    </location>
</feature>
<dbReference type="Gene3D" id="2.130.10.10">
    <property type="entry name" value="YVTN repeat-like/Quinoprotein amine dehydrogenase"/>
    <property type="match status" value="4"/>
</dbReference>
<dbReference type="Proteomes" id="UP001530377">
    <property type="component" value="Unassembled WGS sequence"/>
</dbReference>
<organism evidence="5 6">
    <name type="scientific">Cyclostephanos tholiformis</name>
    <dbReference type="NCBI Taxonomy" id="382380"/>
    <lineage>
        <taxon>Eukaryota</taxon>
        <taxon>Sar</taxon>
        <taxon>Stramenopiles</taxon>
        <taxon>Ochrophyta</taxon>
        <taxon>Bacillariophyta</taxon>
        <taxon>Coscinodiscophyceae</taxon>
        <taxon>Thalassiosirophycidae</taxon>
        <taxon>Stephanodiscales</taxon>
        <taxon>Stephanodiscaceae</taxon>
        <taxon>Cyclostephanos</taxon>
    </lineage>
</organism>
<dbReference type="PRINTS" id="PR00320">
    <property type="entry name" value="GPROTEINBRPT"/>
</dbReference>
<dbReference type="PROSITE" id="PS50294">
    <property type="entry name" value="WD_REPEATS_REGION"/>
    <property type="match status" value="2"/>
</dbReference>
<feature type="repeat" description="WD" evidence="3">
    <location>
        <begin position="349"/>
        <end position="391"/>
    </location>
</feature>
<keyword evidence="6" id="KW-1185">Reference proteome</keyword>
<gene>
    <name evidence="5" type="ORF">ACHAXA_005789</name>
</gene>
<dbReference type="InterPro" id="IPR001680">
    <property type="entry name" value="WD40_rpt"/>
</dbReference>